<reference evidence="2 3" key="1">
    <citation type="submission" date="2019-09" db="EMBL/GenBank/DDBJ databases">
        <title>Taxonomy of Antarctic Massilia spp.: description of Massilia rubra sp. nov., Massilia aquatica sp. nov., Massilia mucilaginosa sp. nov., Massilia frigida sp. nov. isolated from streams, lakes and regoliths.</title>
        <authorList>
            <person name="Holochova P."/>
            <person name="Sedlacek I."/>
            <person name="Kralova S."/>
            <person name="Maslanova I."/>
            <person name="Busse H.-J."/>
            <person name="Stankova E."/>
            <person name="Vrbovska V."/>
            <person name="Kovarovic V."/>
            <person name="Bartak M."/>
            <person name="Svec P."/>
            <person name="Pantucek R."/>
        </authorList>
    </citation>
    <scope>NUCLEOTIDE SEQUENCE [LARGE SCALE GENOMIC DNA]</scope>
    <source>
        <strain evidence="2 3">CCM 8692</strain>
    </source>
</reference>
<proteinExistence type="predicted"/>
<dbReference type="EMBL" id="VUYU01000008">
    <property type="protein sequence ID" value="NHZ34843.1"/>
    <property type="molecule type" value="Genomic_DNA"/>
</dbReference>
<gene>
    <name evidence="2" type="ORF">F0185_14810</name>
</gene>
<keyword evidence="1" id="KW-0472">Membrane</keyword>
<comment type="caution">
    <text evidence="2">The sequence shown here is derived from an EMBL/GenBank/DDBJ whole genome shotgun (WGS) entry which is preliminary data.</text>
</comment>
<feature type="transmembrane region" description="Helical" evidence="1">
    <location>
        <begin position="20"/>
        <end position="41"/>
    </location>
</feature>
<evidence type="ECO:0000313" key="3">
    <source>
        <dbReference type="Proteomes" id="UP000785613"/>
    </source>
</evidence>
<dbReference type="RefSeq" id="WP_167225644.1">
    <property type="nucleotide sequence ID" value="NZ_VUYU01000008.1"/>
</dbReference>
<dbReference type="Pfam" id="PF04964">
    <property type="entry name" value="Flp_Fap"/>
    <property type="match status" value="1"/>
</dbReference>
<name>A0ABX0LJ35_9BURK</name>
<keyword evidence="3" id="KW-1185">Reference proteome</keyword>
<keyword evidence="1" id="KW-1133">Transmembrane helix</keyword>
<dbReference type="Proteomes" id="UP000785613">
    <property type="component" value="Unassembled WGS sequence"/>
</dbReference>
<accession>A0ABX0LJ35</accession>
<keyword evidence="1" id="KW-0812">Transmembrane</keyword>
<evidence type="ECO:0000256" key="1">
    <source>
        <dbReference type="SAM" id="Phobius"/>
    </source>
</evidence>
<sequence>MSTIPTAVQAFINDEDGATAIEYGLIAALIAVGLVTALTNVKTQLVALFQQIVTDLTVS</sequence>
<dbReference type="InterPro" id="IPR007047">
    <property type="entry name" value="Flp_Fap"/>
</dbReference>
<organism evidence="2 3">
    <name type="scientific">Massilia rubra</name>
    <dbReference type="NCBI Taxonomy" id="2607910"/>
    <lineage>
        <taxon>Bacteria</taxon>
        <taxon>Pseudomonadati</taxon>
        <taxon>Pseudomonadota</taxon>
        <taxon>Betaproteobacteria</taxon>
        <taxon>Burkholderiales</taxon>
        <taxon>Oxalobacteraceae</taxon>
        <taxon>Telluria group</taxon>
        <taxon>Massilia</taxon>
    </lineage>
</organism>
<protein>
    <submittedName>
        <fullName evidence="2">Flp family type IVb pilin</fullName>
    </submittedName>
</protein>
<evidence type="ECO:0000313" key="2">
    <source>
        <dbReference type="EMBL" id="NHZ34843.1"/>
    </source>
</evidence>